<dbReference type="PROSITE" id="PS50110">
    <property type="entry name" value="RESPONSE_REGULATORY"/>
    <property type="match status" value="1"/>
</dbReference>
<dbReference type="InterPro" id="IPR011006">
    <property type="entry name" value="CheY-like_superfamily"/>
</dbReference>
<dbReference type="Pfam" id="PF02954">
    <property type="entry name" value="HTH_8"/>
    <property type="match status" value="1"/>
</dbReference>
<gene>
    <name evidence="4" type="ORF">ASN18_0254</name>
</gene>
<dbReference type="SMART" id="SM00448">
    <property type="entry name" value="REC"/>
    <property type="match status" value="1"/>
</dbReference>
<keyword evidence="1 2" id="KW-0597">Phosphoprotein</keyword>
<organism evidence="4 5">
    <name type="scientific">Candidatus Magnetominusculus xianensis</name>
    <dbReference type="NCBI Taxonomy" id="1748249"/>
    <lineage>
        <taxon>Bacteria</taxon>
        <taxon>Pseudomonadati</taxon>
        <taxon>Nitrospirota</taxon>
        <taxon>Nitrospiria</taxon>
        <taxon>Nitrospirales</taxon>
        <taxon>Nitrospiraceae</taxon>
        <taxon>Candidatus Magnetominusculus</taxon>
    </lineage>
</organism>
<dbReference type="PANTHER" id="PTHR44591">
    <property type="entry name" value="STRESS RESPONSE REGULATOR PROTEIN 1"/>
    <property type="match status" value="1"/>
</dbReference>
<dbReference type="Pfam" id="PF00072">
    <property type="entry name" value="Response_reg"/>
    <property type="match status" value="1"/>
</dbReference>
<dbReference type="Proteomes" id="UP000060487">
    <property type="component" value="Unassembled WGS sequence"/>
</dbReference>
<dbReference type="EMBL" id="LNQR01000006">
    <property type="protein sequence ID" value="KWT94369.1"/>
    <property type="molecule type" value="Genomic_DNA"/>
</dbReference>
<dbReference type="Gene3D" id="3.40.50.2300">
    <property type="match status" value="1"/>
</dbReference>
<evidence type="ECO:0000259" key="3">
    <source>
        <dbReference type="PROSITE" id="PS50110"/>
    </source>
</evidence>
<feature type="modified residue" description="4-aspartylphosphate" evidence="2">
    <location>
        <position position="66"/>
    </location>
</feature>
<dbReference type="InterPro" id="IPR050595">
    <property type="entry name" value="Bact_response_regulator"/>
</dbReference>
<dbReference type="SUPFAM" id="SSF52172">
    <property type="entry name" value="CheY-like"/>
    <property type="match status" value="1"/>
</dbReference>
<keyword evidence="5" id="KW-1185">Reference proteome</keyword>
<evidence type="ECO:0000256" key="2">
    <source>
        <dbReference type="PROSITE-ProRule" id="PRU00169"/>
    </source>
</evidence>
<name>A0ABR5SJB4_9BACT</name>
<proteinExistence type="predicted"/>
<protein>
    <submittedName>
        <fullName evidence="4">Fis family transcriptional regulator</fullName>
    </submittedName>
</protein>
<dbReference type="PANTHER" id="PTHR44591:SF3">
    <property type="entry name" value="RESPONSE REGULATORY DOMAIN-CONTAINING PROTEIN"/>
    <property type="match status" value="1"/>
</dbReference>
<evidence type="ECO:0000313" key="4">
    <source>
        <dbReference type="EMBL" id="KWT94369.1"/>
    </source>
</evidence>
<dbReference type="RefSeq" id="WP_085050788.1">
    <property type="nucleotide sequence ID" value="NZ_LNQR01000006.1"/>
</dbReference>
<accession>A0ABR5SJB4</accession>
<evidence type="ECO:0000256" key="1">
    <source>
        <dbReference type="ARBA" id="ARBA00022553"/>
    </source>
</evidence>
<comment type="caution">
    <text evidence="4">The sequence shown here is derived from an EMBL/GenBank/DDBJ whole genome shotgun (WGS) entry which is preliminary data.</text>
</comment>
<evidence type="ECO:0000313" key="5">
    <source>
        <dbReference type="Proteomes" id="UP000060487"/>
    </source>
</evidence>
<sequence>MIENNEMPNEMPDKATHNVLIVEDDTTLRKQVCFAVERYYTVFEAQNRREAVRVLKNTDISVAILDLGLPPASNTPDEGLKIIDYIMENTETKILVLTGQDSEDVTAATIRRGVFDYIAKPVNMEKVIYAIERAILFRNSEQKISEDGVKQIHVSAKLGDGLQSIREEAERKLIRKVLLENNYNIYKSAKIIGIRRENLYYFIKKFGWKIMRNVV</sequence>
<dbReference type="InterPro" id="IPR009057">
    <property type="entry name" value="Homeodomain-like_sf"/>
</dbReference>
<dbReference type="SUPFAM" id="SSF46689">
    <property type="entry name" value="Homeodomain-like"/>
    <property type="match status" value="1"/>
</dbReference>
<dbReference type="InterPro" id="IPR001789">
    <property type="entry name" value="Sig_transdc_resp-reg_receiver"/>
</dbReference>
<reference evidence="4 5" key="1">
    <citation type="submission" date="2015-11" db="EMBL/GenBank/DDBJ databases">
        <authorList>
            <person name="Lin W."/>
        </authorList>
    </citation>
    <scope>NUCLEOTIDE SEQUENCE [LARGE SCALE GENOMIC DNA]</scope>
    <source>
        <strain evidence="4 5">HCH-1</strain>
    </source>
</reference>
<feature type="domain" description="Response regulatory" evidence="3">
    <location>
        <begin position="18"/>
        <end position="135"/>
    </location>
</feature>
<dbReference type="Gene3D" id="1.10.10.60">
    <property type="entry name" value="Homeodomain-like"/>
    <property type="match status" value="1"/>
</dbReference>
<dbReference type="InterPro" id="IPR002197">
    <property type="entry name" value="HTH_Fis"/>
</dbReference>